<evidence type="ECO:0000256" key="1">
    <source>
        <dbReference type="ARBA" id="ARBA00004123"/>
    </source>
</evidence>
<evidence type="ECO:0000256" key="5">
    <source>
        <dbReference type="SAM" id="Coils"/>
    </source>
</evidence>
<dbReference type="PANTHER" id="PTHR44040">
    <property type="entry name" value="RETINOBLASTOMA-BINDING PROTEIN 5"/>
    <property type="match status" value="1"/>
</dbReference>
<dbReference type="VEuPathDB" id="PlasmoDB:PRELSG_0100700"/>
<keyword evidence="4" id="KW-0539">Nucleus</keyword>
<organism evidence="6 7">
    <name type="scientific">Plasmodium relictum</name>
    <dbReference type="NCBI Taxonomy" id="85471"/>
    <lineage>
        <taxon>Eukaryota</taxon>
        <taxon>Sar</taxon>
        <taxon>Alveolata</taxon>
        <taxon>Apicomplexa</taxon>
        <taxon>Aconoidasida</taxon>
        <taxon>Haemosporida</taxon>
        <taxon>Plasmodiidae</taxon>
        <taxon>Plasmodium</taxon>
        <taxon>Plasmodium (Haemamoeba)</taxon>
    </lineage>
</organism>
<dbReference type="RefSeq" id="XP_028531372.1">
    <property type="nucleotide sequence ID" value="XM_028678001.1"/>
</dbReference>
<dbReference type="EMBL" id="LN835296">
    <property type="protein sequence ID" value="CRG98362.1"/>
    <property type="molecule type" value="Genomic_DNA"/>
</dbReference>
<protein>
    <submittedName>
        <fullName evidence="6">Uncharacterized protein</fullName>
    </submittedName>
</protein>
<name>A0A1J1H0J0_PLARL</name>
<accession>A0A1J1H0J0</accession>
<dbReference type="AlphaFoldDB" id="A0A1J1H0J0"/>
<reference evidence="6 7" key="1">
    <citation type="submission" date="2015-04" db="EMBL/GenBank/DDBJ databases">
        <authorList>
            <consortium name="Pathogen Informatics"/>
        </authorList>
    </citation>
    <scope>NUCLEOTIDE SEQUENCE [LARGE SCALE GENOMIC DNA]</scope>
    <source>
        <strain evidence="6 7">SGS1</strain>
    </source>
</reference>
<sequence length="1258" mass="152148">MDICISHFYNRQVKKNILQDIFYKLENFDHEEFLCFDVNCCGNVMVVCSKTYLYFFHILTGTLLLEYCYYKEEITKNDVINNTDDKLYVNSCTDRNLNNDDNDSNKKNDEIIRNISNNINDNSIISTRDNSDHLINNLQEEKVSINGINLIENDKFEEDIKNVNTIEKNDIDYNITDNNINEFLHSSLLENNLSVKDNNIKLNNKRKNTLSKGNKLRRVKKRSKCFQKNANKYIENTNSVKNKNNEVSNKKYIEDNLLDENKYIRKVQFIKGDKYILCVTKRYLHIYQIFKSPISRIIYIDLMFLCIGIETIISNDLFFPCFFSEYFYFLYKKNENEQPEDINNKLINDINLVNNTESEANKTNESLKYSKESVEFKREKKNFTNFISHLDLFKNYYNLYMSLDFKRNRNFEICEIKFINLKKKKYIDNDEKKKKSMYIIDFILCVKEQIPYVSRIYIKEKYNENDPNKEYMNDYFVDINHIFPLISIEQMNSAFQENVKEKYFNTKKDIFYSKNKNKIRRKNPREFSKNSSFNKSGINQKQCEHINSTHLNNSNNALINENMNILDDEDSYINKNDYLDIGEDKGDNHTDIKETEKLIQKKAIENIKEENYEKDNELYDKKISNKMNKLLEEKKENYEEKYEETYKEKKNYKYDKTSVQLSNECNIEENNEQVDQNIEKNEGFFLLNKYYKNYESNRKYTKKLLNTYFPVCLYKKKFKKRVKELPATLNIYDNLDDLLKKTFIKKKNFEEKNIVFKQENGYYVFDYSEKEKSNYFTFPGDLLKNITTFKKFNKYMNVDKNKYYMFIGTHSYIFAFELYYIKNNVPLRESENKKLNFLRNNCIYKQIEDITNEIYNTHNIFFNTIKKNMYNKNIKLKFLFKVYLGIATPLEIIIREKGNILCVRTLEKVFLFRINYKYNFCYNLCITNEESFSLVENKSNEMCKNNATMKINENDSKHMDNKELNILSNKNKQRKIYTYSYIEHIFLYYTIHNPIQKEINEICYFSEDIYQSYLLVITLRSGIYTLYIYNLKHMDIQNAVKINISAYKGFKQVKWIKCYDMLITLSNIGGFLLILKNKYLNNWSFFISDFELIDSNIEVIEEDNEFDRIENIQPKHKNIDDNIWKYFIIYLNLFIKNKICIKNLIHPSSLFPILYTGYYKNSPRYFFYEYFYDFKNENTLRYNFENFQKRIKKKKKEKIDRKFSEIKENLDNYLNKKLERKKDDFNKLQIKDNSNCIHLLTNSPKYYLYYKNIINFSI</sequence>
<keyword evidence="5" id="KW-0175">Coiled coil</keyword>
<dbReference type="GO" id="GO:0048188">
    <property type="term" value="C:Set1C/COMPASS complex"/>
    <property type="evidence" value="ECO:0007669"/>
    <property type="project" value="InterPro"/>
</dbReference>
<feature type="coiled-coil region" evidence="5">
    <location>
        <begin position="621"/>
        <end position="655"/>
    </location>
</feature>
<evidence type="ECO:0000256" key="3">
    <source>
        <dbReference type="ARBA" id="ARBA00022737"/>
    </source>
</evidence>
<dbReference type="OMA" id="FPCFFSE"/>
<evidence type="ECO:0000256" key="2">
    <source>
        <dbReference type="ARBA" id="ARBA00022574"/>
    </source>
</evidence>
<keyword evidence="7" id="KW-1185">Reference proteome</keyword>
<evidence type="ECO:0000256" key="4">
    <source>
        <dbReference type="ARBA" id="ARBA00023242"/>
    </source>
</evidence>
<dbReference type="InterPro" id="IPR037850">
    <property type="entry name" value="RBBP5/Swd1"/>
</dbReference>
<keyword evidence="2" id="KW-0853">WD repeat</keyword>
<dbReference type="OrthoDB" id="196858at2759"/>
<keyword evidence="3" id="KW-0677">Repeat</keyword>
<gene>
    <name evidence="6" type="ORF">PRELSG_0100700</name>
</gene>
<proteinExistence type="predicted"/>
<evidence type="ECO:0000313" key="7">
    <source>
        <dbReference type="Proteomes" id="UP000220158"/>
    </source>
</evidence>
<dbReference type="GeneID" id="39734257"/>
<dbReference type="Proteomes" id="UP000220158">
    <property type="component" value="Chromosome 1"/>
</dbReference>
<comment type="subcellular location">
    <subcellularLocation>
        <location evidence="1">Nucleus</location>
    </subcellularLocation>
</comment>
<dbReference type="PANTHER" id="PTHR44040:SF1">
    <property type="entry name" value="RETINOBLASTOMA-BINDING PROTEIN 5"/>
    <property type="match status" value="1"/>
</dbReference>
<dbReference type="KEGG" id="prel:PRELSG_0100700"/>
<evidence type="ECO:0000313" key="6">
    <source>
        <dbReference type="EMBL" id="CRG98362.1"/>
    </source>
</evidence>